<dbReference type="Gene3D" id="3.40.50.2000">
    <property type="entry name" value="Glycogen Phosphorylase B"/>
    <property type="match status" value="2"/>
</dbReference>
<dbReference type="AlphaFoldDB" id="A0A1B2EAA5"/>
<dbReference type="InterPro" id="IPR050194">
    <property type="entry name" value="Glycosyltransferase_grp1"/>
</dbReference>
<evidence type="ECO:0000313" key="3">
    <source>
        <dbReference type="EMBL" id="ANY76908.1"/>
    </source>
</evidence>
<feature type="domain" description="Glycosyl transferase family 1" evidence="1">
    <location>
        <begin position="209"/>
        <end position="366"/>
    </location>
</feature>
<dbReference type="InterPro" id="IPR001296">
    <property type="entry name" value="Glyco_trans_1"/>
</dbReference>
<dbReference type="EMBL" id="CP016616">
    <property type="protein sequence ID" value="ANY76908.1"/>
    <property type="molecule type" value="Genomic_DNA"/>
</dbReference>
<evidence type="ECO:0000259" key="2">
    <source>
        <dbReference type="Pfam" id="PF13439"/>
    </source>
</evidence>
<dbReference type="SUPFAM" id="SSF53756">
    <property type="entry name" value="UDP-Glycosyltransferase/glycogen phosphorylase"/>
    <property type="match status" value="1"/>
</dbReference>
<reference evidence="3" key="1">
    <citation type="submission" date="2016-07" db="EMBL/GenBank/DDBJ databases">
        <title>Microvirga ossetica sp. nov. a new species of rhizobia isolated from root nodules of the legume species Vicia alpestris Steven originated from North Ossetia region in the Caucasus.</title>
        <authorList>
            <person name="Safronova V.I."/>
            <person name="Kuznetsova I.G."/>
            <person name="Sazanova A.L."/>
            <person name="Belimov A."/>
            <person name="Andronov E."/>
            <person name="Osledkin Y.S."/>
            <person name="Onishchuk O.P."/>
            <person name="Kurchak O.N."/>
            <person name="Shaposhnikov A.I."/>
            <person name="Willems A."/>
            <person name="Tikhonovich I.A."/>
        </authorList>
    </citation>
    <scope>NUCLEOTIDE SEQUENCE [LARGE SCALE GENOMIC DNA]</scope>
    <source>
        <strain evidence="3">V5/3M</strain>
    </source>
</reference>
<name>A0A1B2EAA5_9HYPH</name>
<dbReference type="KEGG" id="moc:BB934_00660"/>
<dbReference type="RefSeq" id="WP_162299130.1">
    <property type="nucleotide sequence ID" value="NZ_CP016616.1"/>
</dbReference>
<proteinExistence type="predicted"/>
<gene>
    <name evidence="3" type="ORF">BB934_00660</name>
</gene>
<dbReference type="PANTHER" id="PTHR45947">
    <property type="entry name" value="SULFOQUINOVOSYL TRANSFERASE SQD2"/>
    <property type="match status" value="1"/>
</dbReference>
<dbReference type="Pfam" id="PF00534">
    <property type="entry name" value="Glycos_transf_1"/>
    <property type="match status" value="1"/>
</dbReference>
<evidence type="ECO:0008006" key="4">
    <source>
        <dbReference type="Google" id="ProtNLM"/>
    </source>
</evidence>
<dbReference type="PANTHER" id="PTHR45947:SF3">
    <property type="entry name" value="SULFOQUINOVOSYL TRANSFERASE SQD2"/>
    <property type="match status" value="1"/>
</dbReference>
<dbReference type="InterPro" id="IPR028098">
    <property type="entry name" value="Glyco_trans_4-like_N"/>
</dbReference>
<accession>A0A1B2EAA5</accession>
<sequence>MNALIRSGDKFVSGRHDAIPPRVKDVVLIIDDLGIGGAQRVLDVQLRAMRSGPYSIRVINLSGPTSASERIRALGLELIDIQQNGLFDLASWKVLWKQIREWKPQIIHAHLTHAAIVGTILSKMIGARFIVTLHSQGPECQTWRDRVKSFLERLALSYGSDLVVACGPRVAKMQANRVGRTPMSVIENRVEKSPPLSPDERSRVRSSFGYVPEDIVVISVGRLTFGKGFDILIKAFRDVVRTTPDAKLLIVGGGDDHDRLIQVVNASEGERYVQLIGSRSDVGRLMAAADVFVLPSLWEGLPMVLLEAMGAGLPVIATDVGDVSTVIRDGAGVLVKAGDEEQLATALGEVVGKPELRAALSDQGKQAARKYTDLDSYSEELHSAYFHNAQRKQS</sequence>
<dbReference type="GO" id="GO:0016757">
    <property type="term" value="F:glycosyltransferase activity"/>
    <property type="evidence" value="ECO:0007669"/>
    <property type="project" value="InterPro"/>
</dbReference>
<protein>
    <recommendedName>
        <fullName evidence="4">Glycosyltransferase subfamily 4-like N-terminal domain-containing protein</fullName>
    </recommendedName>
</protein>
<dbReference type="Pfam" id="PF13439">
    <property type="entry name" value="Glyco_transf_4"/>
    <property type="match status" value="1"/>
</dbReference>
<evidence type="ECO:0000259" key="1">
    <source>
        <dbReference type="Pfam" id="PF00534"/>
    </source>
</evidence>
<organism evidence="3">
    <name type="scientific">Microvirga ossetica</name>
    <dbReference type="NCBI Taxonomy" id="1882682"/>
    <lineage>
        <taxon>Bacteria</taxon>
        <taxon>Pseudomonadati</taxon>
        <taxon>Pseudomonadota</taxon>
        <taxon>Alphaproteobacteria</taxon>
        <taxon>Hyphomicrobiales</taxon>
        <taxon>Methylobacteriaceae</taxon>
        <taxon>Microvirga</taxon>
    </lineage>
</organism>
<feature type="domain" description="Glycosyltransferase subfamily 4-like N-terminal" evidence="2">
    <location>
        <begin position="35"/>
        <end position="190"/>
    </location>
</feature>